<dbReference type="EnsemblFungi" id="MAPG_00932T0">
    <property type="protein sequence ID" value="MAPG_00932T0"/>
    <property type="gene ID" value="MAPG_00932"/>
</dbReference>
<reference evidence="11" key="2">
    <citation type="submission" date="2010-05" db="EMBL/GenBank/DDBJ databases">
        <title>The genome sequence of Magnaporthe poae strain ATCC 64411.</title>
        <authorList>
            <person name="Ma L.-J."/>
            <person name="Dead R."/>
            <person name="Young S."/>
            <person name="Zeng Q."/>
            <person name="Koehrsen M."/>
            <person name="Alvarado L."/>
            <person name="Berlin A."/>
            <person name="Chapman S.B."/>
            <person name="Chen Z."/>
            <person name="Freedman E."/>
            <person name="Gellesch M."/>
            <person name="Goldberg J."/>
            <person name="Griggs A."/>
            <person name="Gujja S."/>
            <person name="Heilman E.R."/>
            <person name="Heiman D."/>
            <person name="Hepburn T."/>
            <person name="Howarth C."/>
            <person name="Jen D."/>
            <person name="Larson L."/>
            <person name="Mehta T."/>
            <person name="Neiman D."/>
            <person name="Pearson M."/>
            <person name="Roberts A."/>
            <person name="Saif S."/>
            <person name="Shea T."/>
            <person name="Shenoy N."/>
            <person name="Sisk P."/>
            <person name="Stolte C."/>
            <person name="Sykes S."/>
            <person name="Walk T."/>
            <person name="White J."/>
            <person name="Yandava C."/>
            <person name="Haas B."/>
            <person name="Nusbaum C."/>
            <person name="Birren B."/>
        </authorList>
    </citation>
    <scope>NUCLEOTIDE SEQUENCE [LARGE SCALE GENOMIC DNA]</scope>
    <source>
        <strain evidence="11">ATCC 64411 / 73-15</strain>
    </source>
</reference>
<dbReference type="VEuPathDB" id="FungiDB:MAPG_00932"/>
<evidence type="ECO:0000256" key="7">
    <source>
        <dbReference type="ARBA" id="ARBA00035399"/>
    </source>
</evidence>
<evidence type="ECO:0000256" key="3">
    <source>
        <dbReference type="ARBA" id="ARBA00022980"/>
    </source>
</evidence>
<dbReference type="GO" id="GO:0032543">
    <property type="term" value="P:mitochondrial translation"/>
    <property type="evidence" value="ECO:0007669"/>
    <property type="project" value="TreeGrafter"/>
</dbReference>
<proteinExistence type="inferred from homology"/>
<dbReference type="EMBL" id="GL876966">
    <property type="protein sequence ID" value="KLU81851.1"/>
    <property type="molecule type" value="Genomic_DNA"/>
</dbReference>
<sequence>MEAWSACCATFSGQQPQQLTLWVIGLVPTPAEASGYGRAWTAQELRGKSWDDLHTLWWVCCRERNRIATANHAREKNDIGFGEQELGRRDETVRRTMKSIKHVLTERYYAWEDAVKLAKDDPEINLSGKGQMYTPSTYYEDEPATPAAKAPAAEGAEAEAAPTGGEAAPANAETEEKPPAQDAAAIDPSTIPPSAMKEGTQVTRS</sequence>
<dbReference type="PANTHER" id="PTHR21183:SF18">
    <property type="entry name" value="LARGE RIBOSOMAL SUBUNIT PROTEIN UL29M"/>
    <property type="match status" value="1"/>
</dbReference>
<keyword evidence="3 9" id="KW-0689">Ribosomal protein</keyword>
<reference evidence="9" key="1">
    <citation type="submission" date="2010-05" db="EMBL/GenBank/DDBJ databases">
        <title>The Genome Sequence of Magnaporthe poae strain ATCC 64411.</title>
        <authorList>
            <consortium name="The Broad Institute Genome Sequencing Platform"/>
            <consortium name="Broad Institute Genome Sequencing Center for Infectious Disease"/>
            <person name="Ma L.-J."/>
            <person name="Dead R."/>
            <person name="Young S."/>
            <person name="Zeng Q."/>
            <person name="Koehrsen M."/>
            <person name="Alvarado L."/>
            <person name="Berlin A."/>
            <person name="Chapman S.B."/>
            <person name="Chen Z."/>
            <person name="Freedman E."/>
            <person name="Gellesch M."/>
            <person name="Goldberg J."/>
            <person name="Griggs A."/>
            <person name="Gujja S."/>
            <person name="Heilman E.R."/>
            <person name="Heiman D."/>
            <person name="Hepburn T."/>
            <person name="Howarth C."/>
            <person name="Jen D."/>
            <person name="Larson L."/>
            <person name="Mehta T."/>
            <person name="Neiman D."/>
            <person name="Pearson M."/>
            <person name="Roberts A."/>
            <person name="Saif S."/>
            <person name="Shea T."/>
            <person name="Shenoy N."/>
            <person name="Sisk P."/>
            <person name="Stolte C."/>
            <person name="Sykes S."/>
            <person name="Walk T."/>
            <person name="White J."/>
            <person name="Yandava C."/>
            <person name="Haas B."/>
            <person name="Nusbaum C."/>
            <person name="Birren B."/>
        </authorList>
    </citation>
    <scope>NUCLEOTIDE SEQUENCE</scope>
    <source>
        <strain evidence="9">ATCC 64411</strain>
    </source>
</reference>
<reference evidence="10" key="5">
    <citation type="submission" date="2015-06" db="UniProtKB">
        <authorList>
            <consortium name="EnsemblFungi"/>
        </authorList>
    </citation>
    <scope>IDENTIFICATION</scope>
    <source>
        <strain evidence="10">ATCC 64411</strain>
    </source>
</reference>
<dbReference type="InterPro" id="IPR010729">
    <property type="entry name" value="Ribosomal_uL29_mit"/>
</dbReference>
<dbReference type="STRING" id="644358.A0A0C4DMC7"/>
<evidence type="ECO:0000313" key="10">
    <source>
        <dbReference type="EnsemblFungi" id="MAPG_00932T0"/>
    </source>
</evidence>
<feature type="compositionally biased region" description="Low complexity" evidence="8">
    <location>
        <begin position="144"/>
        <end position="172"/>
    </location>
</feature>
<evidence type="ECO:0000256" key="1">
    <source>
        <dbReference type="ARBA" id="ARBA00004173"/>
    </source>
</evidence>
<evidence type="ECO:0000256" key="4">
    <source>
        <dbReference type="ARBA" id="ARBA00023128"/>
    </source>
</evidence>
<dbReference type="GO" id="GO:0005762">
    <property type="term" value="C:mitochondrial large ribosomal subunit"/>
    <property type="evidence" value="ECO:0007669"/>
    <property type="project" value="TreeGrafter"/>
</dbReference>
<dbReference type="InterPro" id="IPR038340">
    <property type="entry name" value="MRP-L47_sf"/>
</dbReference>
<reference evidence="10" key="4">
    <citation type="journal article" date="2015" name="G3 (Bethesda)">
        <title>Genome sequences of three phytopathogenic species of the Magnaporthaceae family of fungi.</title>
        <authorList>
            <person name="Okagaki L.H."/>
            <person name="Nunes C.C."/>
            <person name="Sailsbery J."/>
            <person name="Clay B."/>
            <person name="Brown D."/>
            <person name="John T."/>
            <person name="Oh Y."/>
            <person name="Young N."/>
            <person name="Fitzgerald M."/>
            <person name="Haas B.J."/>
            <person name="Zeng Q."/>
            <person name="Young S."/>
            <person name="Adiconis X."/>
            <person name="Fan L."/>
            <person name="Levin J.Z."/>
            <person name="Mitchell T.K."/>
            <person name="Okubara P.A."/>
            <person name="Farman M.L."/>
            <person name="Kohn L.M."/>
            <person name="Birren B."/>
            <person name="Ma L.-J."/>
            <person name="Dean R.A."/>
        </authorList>
    </citation>
    <scope>NUCLEOTIDE SEQUENCE</scope>
    <source>
        <strain evidence="10">ATCC 64411 / 73-15</strain>
    </source>
</reference>
<dbReference type="GO" id="GO:0003735">
    <property type="term" value="F:structural constituent of ribosome"/>
    <property type="evidence" value="ECO:0007669"/>
    <property type="project" value="InterPro"/>
</dbReference>
<keyword evidence="11" id="KW-1185">Reference proteome</keyword>
<evidence type="ECO:0000256" key="8">
    <source>
        <dbReference type="SAM" id="MobiDB-lite"/>
    </source>
</evidence>
<dbReference type="PANTHER" id="PTHR21183">
    <property type="entry name" value="RIBOSOMAL PROTEIN L47, MITOCHONDRIAL-RELATED"/>
    <property type="match status" value="1"/>
</dbReference>
<dbReference type="AlphaFoldDB" id="A0A0C4DMC7"/>
<dbReference type="Pfam" id="PF06984">
    <property type="entry name" value="MRP-L47"/>
    <property type="match status" value="1"/>
</dbReference>
<gene>
    <name evidence="9" type="ORF">MAPG_00932</name>
</gene>
<dbReference type="Gene3D" id="6.10.330.20">
    <property type="match status" value="1"/>
</dbReference>
<dbReference type="Proteomes" id="UP000011715">
    <property type="component" value="Unassembled WGS sequence"/>
</dbReference>
<organism evidence="10 11">
    <name type="scientific">Magnaporthiopsis poae (strain ATCC 64411 / 73-15)</name>
    <name type="common">Kentucky bluegrass fungus</name>
    <name type="synonym">Magnaporthe poae</name>
    <dbReference type="NCBI Taxonomy" id="644358"/>
    <lineage>
        <taxon>Eukaryota</taxon>
        <taxon>Fungi</taxon>
        <taxon>Dikarya</taxon>
        <taxon>Ascomycota</taxon>
        <taxon>Pezizomycotina</taxon>
        <taxon>Sordariomycetes</taxon>
        <taxon>Sordariomycetidae</taxon>
        <taxon>Magnaporthales</taxon>
        <taxon>Magnaporthaceae</taxon>
        <taxon>Magnaporthiopsis</taxon>
    </lineage>
</organism>
<dbReference type="eggNOG" id="KOG3331">
    <property type="taxonomic scope" value="Eukaryota"/>
</dbReference>
<accession>A0A0C4DMC7</accession>
<dbReference type="OrthoDB" id="270763at2759"/>
<evidence type="ECO:0000256" key="5">
    <source>
        <dbReference type="ARBA" id="ARBA00023274"/>
    </source>
</evidence>
<keyword evidence="4" id="KW-0496">Mitochondrion</keyword>
<name>A0A0C4DMC7_MAGP6</name>
<dbReference type="EMBL" id="ADBL01000226">
    <property type="status" value="NOT_ANNOTATED_CDS"/>
    <property type="molecule type" value="Genomic_DNA"/>
</dbReference>
<dbReference type="EMBL" id="ADBL01000225">
    <property type="status" value="NOT_ANNOTATED_CDS"/>
    <property type="molecule type" value="Genomic_DNA"/>
</dbReference>
<evidence type="ECO:0000313" key="9">
    <source>
        <dbReference type="EMBL" id="KLU81851.1"/>
    </source>
</evidence>
<feature type="region of interest" description="Disordered" evidence="8">
    <location>
        <begin position="135"/>
        <end position="205"/>
    </location>
</feature>
<evidence type="ECO:0000256" key="6">
    <source>
        <dbReference type="ARBA" id="ARBA00035289"/>
    </source>
</evidence>
<evidence type="ECO:0000256" key="2">
    <source>
        <dbReference type="ARBA" id="ARBA00009254"/>
    </source>
</evidence>
<reference evidence="9" key="3">
    <citation type="submission" date="2011-03" db="EMBL/GenBank/DDBJ databases">
        <title>Annotation of Magnaporthe poae ATCC 64411.</title>
        <authorList>
            <person name="Ma L.-J."/>
            <person name="Dead R."/>
            <person name="Young S.K."/>
            <person name="Zeng Q."/>
            <person name="Gargeya S."/>
            <person name="Fitzgerald M."/>
            <person name="Haas B."/>
            <person name="Abouelleil A."/>
            <person name="Alvarado L."/>
            <person name="Arachchi H.M."/>
            <person name="Berlin A."/>
            <person name="Brown A."/>
            <person name="Chapman S.B."/>
            <person name="Chen Z."/>
            <person name="Dunbar C."/>
            <person name="Freedman E."/>
            <person name="Gearin G."/>
            <person name="Gellesch M."/>
            <person name="Goldberg J."/>
            <person name="Griggs A."/>
            <person name="Gujja S."/>
            <person name="Heiman D."/>
            <person name="Howarth C."/>
            <person name="Larson L."/>
            <person name="Lui A."/>
            <person name="MacDonald P.J.P."/>
            <person name="Mehta T."/>
            <person name="Montmayeur A."/>
            <person name="Murphy C."/>
            <person name="Neiman D."/>
            <person name="Pearson M."/>
            <person name="Priest M."/>
            <person name="Roberts A."/>
            <person name="Saif S."/>
            <person name="Shea T."/>
            <person name="Shenoy N."/>
            <person name="Sisk P."/>
            <person name="Stolte C."/>
            <person name="Sykes S."/>
            <person name="Yandava C."/>
            <person name="Wortman J."/>
            <person name="Nusbaum C."/>
            <person name="Birren B."/>
        </authorList>
    </citation>
    <scope>NUCLEOTIDE SEQUENCE</scope>
    <source>
        <strain evidence="9">ATCC 64411</strain>
    </source>
</reference>
<keyword evidence="5" id="KW-0687">Ribonucleoprotein</keyword>
<protein>
    <recommendedName>
        <fullName evidence="6">Large ribosomal subunit protein uL29m</fullName>
    </recommendedName>
    <alternativeName>
        <fullName evidence="7">54S ribosomal protein L4, mitochondrial</fullName>
    </alternativeName>
</protein>
<comment type="subcellular location">
    <subcellularLocation>
        <location evidence="1">Mitochondrion</location>
    </subcellularLocation>
</comment>
<comment type="similarity">
    <text evidence="2">Belongs to the universal ribosomal protein uL29 family.</text>
</comment>
<evidence type="ECO:0000313" key="11">
    <source>
        <dbReference type="Proteomes" id="UP000011715"/>
    </source>
</evidence>